<evidence type="ECO:0000256" key="1">
    <source>
        <dbReference type="ARBA" id="ARBA00001974"/>
    </source>
</evidence>
<organism evidence="8 9">
    <name type="scientific">Bradyrhizobium algeriense</name>
    <dbReference type="NCBI Taxonomy" id="634784"/>
    <lineage>
        <taxon>Bacteria</taxon>
        <taxon>Pseudomonadati</taxon>
        <taxon>Pseudomonadota</taxon>
        <taxon>Alphaproteobacteria</taxon>
        <taxon>Hyphomicrobiales</taxon>
        <taxon>Nitrobacteraceae</taxon>
        <taxon>Bradyrhizobium</taxon>
    </lineage>
</organism>
<reference evidence="8 9" key="1">
    <citation type="submission" date="2024-02" db="EMBL/GenBank/DDBJ databases">
        <title>Adaptive strategies in a cosmopolitan and abundant soil bacterium.</title>
        <authorList>
            <person name="Carini P."/>
        </authorList>
    </citation>
    <scope>NUCLEOTIDE SEQUENCE [LARGE SCALE GENOMIC DNA]</scope>
    <source>
        <strain evidence="8 9">AZCC 1608</strain>
    </source>
</reference>
<dbReference type="EMBL" id="JAZHRV010000001">
    <property type="protein sequence ID" value="MEH2558048.1"/>
    <property type="molecule type" value="Genomic_DNA"/>
</dbReference>
<evidence type="ECO:0000256" key="7">
    <source>
        <dbReference type="ARBA" id="ARBA00023002"/>
    </source>
</evidence>
<proteinExistence type="inferred from homology"/>
<sequence>MTQAAFDIVGIGFGPANIALSAALEERRTRRSVAFLEMMDAPAWQPAMLLSGSDIQNNPLRDLVTPRNPLSRYSFTNFLHKHGRLFEYLNLGVEFPLRKEYAQYVTWVARHFDRWVHYGRTVTDIKIESRCGEAQYVISTSSGEVYRARSLVVAPGRTPLVPPAFEGLESERVFHLTRYLPALEKYRRHHGVPGTICVVGGSQSAVELILDLSARFPEADIVSVQRSFGFALKDTSPFSDRVYFPGHVDYYFEASPASKALIDEQLKRTNYSSADSDVIRKLYLTIYEQKLDGVERVRILTNTTIVSAGDVISGLRLSLEEVHRHEQSELHADIVILATGFRNLGPGAAQERFPPILASLAGRLLTDHAGVLQVARDYRLHPKRSDPPVPPVFLNGLCETSHGMGDAGSFSLLSLRSDLIAASLEAALENQSSLPQAS</sequence>
<dbReference type="InterPro" id="IPR025700">
    <property type="entry name" value="Lys/Orn_oxygenase"/>
</dbReference>
<dbReference type="RefSeq" id="WP_334484853.1">
    <property type="nucleotide sequence ID" value="NZ_JAZHRV010000001.1"/>
</dbReference>
<dbReference type="PANTHER" id="PTHR42802:SF1">
    <property type="entry name" value="L-ORNITHINE N(5)-MONOOXYGENASE"/>
    <property type="match status" value="1"/>
</dbReference>
<gene>
    <name evidence="8" type="ORF">V1286_005577</name>
</gene>
<comment type="cofactor">
    <cofactor evidence="1">
        <name>FAD</name>
        <dbReference type="ChEBI" id="CHEBI:57692"/>
    </cofactor>
</comment>
<evidence type="ECO:0000313" key="9">
    <source>
        <dbReference type="Proteomes" id="UP001364224"/>
    </source>
</evidence>
<name>A0ABU8BHM2_9BRAD</name>
<keyword evidence="6" id="KW-0521">NADP</keyword>
<keyword evidence="7 8" id="KW-0560">Oxidoreductase</keyword>
<dbReference type="InterPro" id="IPR036188">
    <property type="entry name" value="FAD/NAD-bd_sf"/>
</dbReference>
<dbReference type="EC" id="1.14.13.195" evidence="8"/>
<evidence type="ECO:0000256" key="2">
    <source>
        <dbReference type="ARBA" id="ARBA00004924"/>
    </source>
</evidence>
<evidence type="ECO:0000256" key="3">
    <source>
        <dbReference type="ARBA" id="ARBA00007588"/>
    </source>
</evidence>
<evidence type="ECO:0000313" key="8">
    <source>
        <dbReference type="EMBL" id="MEH2558048.1"/>
    </source>
</evidence>
<comment type="pathway">
    <text evidence="2">Siderophore biosynthesis.</text>
</comment>
<dbReference type="Pfam" id="PF13434">
    <property type="entry name" value="Lys_Orn_oxgnase"/>
    <property type="match status" value="1"/>
</dbReference>
<dbReference type="Proteomes" id="UP001364224">
    <property type="component" value="Unassembled WGS sequence"/>
</dbReference>
<dbReference type="Gene3D" id="3.50.50.60">
    <property type="entry name" value="FAD/NAD(P)-binding domain"/>
    <property type="match status" value="1"/>
</dbReference>
<comment type="caution">
    <text evidence="8">The sequence shown here is derived from an EMBL/GenBank/DDBJ whole genome shotgun (WGS) entry which is preliminary data.</text>
</comment>
<keyword evidence="4" id="KW-0285">Flavoprotein</keyword>
<evidence type="ECO:0000256" key="4">
    <source>
        <dbReference type="ARBA" id="ARBA00022630"/>
    </source>
</evidence>
<evidence type="ECO:0000256" key="5">
    <source>
        <dbReference type="ARBA" id="ARBA00022827"/>
    </source>
</evidence>
<dbReference type="EC" id="1.14.13.196" evidence="8"/>
<accession>A0ABU8BHM2</accession>
<comment type="similarity">
    <text evidence="3">Belongs to the lysine N(6)-hydroxylase/L-ornithine N(5)-oxygenase family.</text>
</comment>
<dbReference type="GO" id="GO:0016491">
    <property type="term" value="F:oxidoreductase activity"/>
    <property type="evidence" value="ECO:0007669"/>
    <property type="project" value="UniProtKB-KW"/>
</dbReference>
<evidence type="ECO:0000256" key="6">
    <source>
        <dbReference type="ARBA" id="ARBA00022857"/>
    </source>
</evidence>
<keyword evidence="5" id="KW-0274">FAD</keyword>
<keyword evidence="9" id="KW-1185">Reference proteome</keyword>
<dbReference type="PANTHER" id="PTHR42802">
    <property type="entry name" value="MONOOXYGENASE"/>
    <property type="match status" value="1"/>
</dbReference>
<protein>
    <submittedName>
        <fullName evidence="8">L-ornithine N5-oxygenase</fullName>
        <ecNumber evidence="8">1.14.13.195</ecNumber>
        <ecNumber evidence="8">1.14.13.196</ecNumber>
    </submittedName>
</protein>
<dbReference type="SUPFAM" id="SSF51905">
    <property type="entry name" value="FAD/NAD(P)-binding domain"/>
    <property type="match status" value="2"/>
</dbReference>